<evidence type="ECO:0000313" key="4">
    <source>
        <dbReference type="Proteomes" id="UP001431784"/>
    </source>
</evidence>
<proteinExistence type="predicted"/>
<evidence type="ECO:0000256" key="1">
    <source>
        <dbReference type="ARBA" id="ARBA00022527"/>
    </source>
</evidence>
<dbReference type="Gene3D" id="3.30.565.10">
    <property type="entry name" value="Histidine kinase-like ATPase, C-terminal domain"/>
    <property type="match status" value="1"/>
</dbReference>
<keyword evidence="1" id="KW-0808">Transferase</keyword>
<dbReference type="CDD" id="cd16936">
    <property type="entry name" value="HATPase_RsbW-like"/>
    <property type="match status" value="1"/>
</dbReference>
<dbReference type="GO" id="GO:0005524">
    <property type="term" value="F:ATP binding"/>
    <property type="evidence" value="ECO:0007669"/>
    <property type="project" value="UniProtKB-KW"/>
</dbReference>
<dbReference type="Proteomes" id="UP001431784">
    <property type="component" value="Unassembled WGS sequence"/>
</dbReference>
<reference evidence="3" key="1">
    <citation type="submission" date="2023-02" db="EMBL/GenBank/DDBJ databases">
        <title>Description of Roseinatronobacter alkalisoli sp. nov., an alkaliphilic bacerium isolated from soda soil.</title>
        <authorList>
            <person name="Wei W."/>
        </authorList>
    </citation>
    <scope>NUCLEOTIDE SEQUENCE</scope>
    <source>
        <strain evidence="3">HJB301</strain>
    </source>
</reference>
<dbReference type="SUPFAM" id="SSF55874">
    <property type="entry name" value="ATPase domain of HSP90 chaperone/DNA topoisomerase II/histidine kinase"/>
    <property type="match status" value="1"/>
</dbReference>
<protein>
    <submittedName>
        <fullName evidence="3">ATP-binding protein</fullName>
    </submittedName>
</protein>
<keyword evidence="4" id="KW-1185">Reference proteome</keyword>
<organism evidence="3 4">
    <name type="scientific">Roseinatronobacter alkalisoli</name>
    <dbReference type="NCBI Taxonomy" id="3028235"/>
    <lineage>
        <taxon>Bacteria</taxon>
        <taxon>Pseudomonadati</taxon>
        <taxon>Pseudomonadota</taxon>
        <taxon>Alphaproteobacteria</taxon>
        <taxon>Rhodobacterales</taxon>
        <taxon>Paracoccaceae</taxon>
        <taxon>Roseinatronobacter</taxon>
    </lineage>
</organism>
<keyword evidence="3" id="KW-0067">ATP-binding</keyword>
<dbReference type="PANTHER" id="PTHR35526:SF3">
    <property type="entry name" value="ANTI-SIGMA-F FACTOR RSBW"/>
    <property type="match status" value="1"/>
</dbReference>
<dbReference type="InterPro" id="IPR036890">
    <property type="entry name" value="HATPase_C_sf"/>
</dbReference>
<keyword evidence="3" id="KW-0547">Nucleotide-binding</keyword>
<keyword evidence="1" id="KW-0723">Serine/threonine-protein kinase</keyword>
<comment type="caution">
    <text evidence="3">The sequence shown here is derived from an EMBL/GenBank/DDBJ whole genome shotgun (WGS) entry which is preliminary data.</text>
</comment>
<sequence>MDTIRMLVLEDESSLPRFRALLEEVDIFLRSNPVHAQVHDDLTLVLAEALSNIARHGYGDCHGRVCLQLSVSDCGVVCMLRDYGAAFDPATLGNTLPAPDSLSEGGYGWFLIRALTRDLTYTRMGEQNILQFRIAGQRAGDVNCQSCSQNA</sequence>
<dbReference type="Pfam" id="PF13581">
    <property type="entry name" value="HATPase_c_2"/>
    <property type="match status" value="1"/>
</dbReference>
<evidence type="ECO:0000259" key="2">
    <source>
        <dbReference type="Pfam" id="PF13581"/>
    </source>
</evidence>
<gene>
    <name evidence="3" type="ORF">PUT78_12135</name>
</gene>
<dbReference type="EMBL" id="JAQZSM010000010">
    <property type="protein sequence ID" value="MDD7971852.1"/>
    <property type="molecule type" value="Genomic_DNA"/>
</dbReference>
<dbReference type="RefSeq" id="WP_274352529.1">
    <property type="nucleotide sequence ID" value="NZ_JAQZSM010000010.1"/>
</dbReference>
<dbReference type="InterPro" id="IPR050267">
    <property type="entry name" value="Anti-sigma-factor_SerPK"/>
</dbReference>
<dbReference type="PANTHER" id="PTHR35526">
    <property type="entry name" value="ANTI-SIGMA-F FACTOR RSBW-RELATED"/>
    <property type="match status" value="1"/>
</dbReference>
<name>A0ABT5TCF7_9RHOB</name>
<dbReference type="InterPro" id="IPR003594">
    <property type="entry name" value="HATPase_dom"/>
</dbReference>
<keyword evidence="1" id="KW-0418">Kinase</keyword>
<evidence type="ECO:0000313" key="3">
    <source>
        <dbReference type="EMBL" id="MDD7971852.1"/>
    </source>
</evidence>
<feature type="domain" description="Histidine kinase/HSP90-like ATPase" evidence="2">
    <location>
        <begin position="18"/>
        <end position="133"/>
    </location>
</feature>
<accession>A0ABT5TCF7</accession>